<dbReference type="Gene3D" id="3.40.1190.20">
    <property type="match status" value="1"/>
</dbReference>
<dbReference type="PANTHER" id="PTHR46566">
    <property type="entry name" value="1-PHOSPHOFRUCTOKINASE-RELATED"/>
    <property type="match status" value="1"/>
</dbReference>
<keyword evidence="2 6" id="KW-0808">Transferase</keyword>
<keyword evidence="5" id="KW-0067">ATP-binding</keyword>
<keyword evidence="3" id="KW-0547">Nucleotide-binding</keyword>
<dbReference type="Pfam" id="PF00294">
    <property type="entry name" value="PfkB"/>
    <property type="match status" value="1"/>
</dbReference>
<evidence type="ECO:0000256" key="3">
    <source>
        <dbReference type="ARBA" id="ARBA00022741"/>
    </source>
</evidence>
<dbReference type="CDD" id="cd01164">
    <property type="entry name" value="FruK_PfkB_like"/>
    <property type="match status" value="1"/>
</dbReference>
<dbReference type="EMBL" id="BAABHK010000002">
    <property type="protein sequence ID" value="GAA4623127.1"/>
    <property type="molecule type" value="Genomic_DNA"/>
</dbReference>
<accession>A0ABP8U6S4</accession>
<comment type="similarity">
    <text evidence="1">Belongs to the carbohydrate kinase PfkB family.</text>
</comment>
<dbReference type="PIRSF" id="PIRSF000535">
    <property type="entry name" value="1PFK/6PFK/LacC"/>
    <property type="match status" value="1"/>
</dbReference>
<evidence type="ECO:0000256" key="6">
    <source>
        <dbReference type="PIRNR" id="PIRNR000535"/>
    </source>
</evidence>
<feature type="domain" description="Carbohydrate kinase PfkB" evidence="7">
    <location>
        <begin position="12"/>
        <end position="286"/>
    </location>
</feature>
<evidence type="ECO:0000256" key="5">
    <source>
        <dbReference type="ARBA" id="ARBA00022840"/>
    </source>
</evidence>
<dbReference type="InterPro" id="IPR002173">
    <property type="entry name" value="Carboh/pur_kinase_PfkB_CS"/>
</dbReference>
<sequence>MIVTVTPNPSVDRTLTVRRLDHGAVMRATSSWSEPSGKGVNVSLALSGHGYASRAVLPIGGVEGARLETMLRAAGLDYVAVPIDGDIRSNVSVLEPDGTVTKVNEPGPELSDAELKALIDAVVTIGERAEWIVGCGSLPVGAPAGFYAELVGAARRTPARIAVDGSGPPLAAVLAAGPDLIKPNAHELAEAADRPVETLGDALAAAHDLRERGARSVLASLGADGAVLVDEDGAVHGEAYVPETRSTVGAGDALLAGFLAAGGKGPEALRSALGWSAAAVRQPGTVLRADDEDRTGDVTLHDRVDTRRRLRHS</sequence>
<keyword evidence="9" id="KW-1185">Reference proteome</keyword>
<dbReference type="PANTHER" id="PTHR46566:SF5">
    <property type="entry name" value="1-PHOSPHOFRUCTOKINASE"/>
    <property type="match status" value="1"/>
</dbReference>
<evidence type="ECO:0000256" key="1">
    <source>
        <dbReference type="ARBA" id="ARBA00010688"/>
    </source>
</evidence>
<gene>
    <name evidence="8" type="primary">pfkB_1</name>
    <name evidence="8" type="ORF">GCM10023196_018050</name>
</gene>
<protein>
    <submittedName>
        <fullName evidence="8">1-phosphofructokinase</fullName>
    </submittedName>
</protein>
<dbReference type="InterPro" id="IPR017583">
    <property type="entry name" value="Tagatose/fructose_Pkinase"/>
</dbReference>
<organism evidence="8 9">
    <name type="scientific">Actinoallomurus vinaceus</name>
    <dbReference type="NCBI Taxonomy" id="1080074"/>
    <lineage>
        <taxon>Bacteria</taxon>
        <taxon>Bacillati</taxon>
        <taxon>Actinomycetota</taxon>
        <taxon>Actinomycetes</taxon>
        <taxon>Streptosporangiales</taxon>
        <taxon>Thermomonosporaceae</taxon>
        <taxon>Actinoallomurus</taxon>
    </lineage>
</organism>
<evidence type="ECO:0000313" key="8">
    <source>
        <dbReference type="EMBL" id="GAA4623127.1"/>
    </source>
</evidence>
<dbReference type="NCBIfam" id="TIGR03168">
    <property type="entry name" value="1-PFK"/>
    <property type="match status" value="1"/>
</dbReference>
<dbReference type="RefSeq" id="WP_345430189.1">
    <property type="nucleotide sequence ID" value="NZ_BAABHK010000002.1"/>
</dbReference>
<evidence type="ECO:0000256" key="2">
    <source>
        <dbReference type="ARBA" id="ARBA00022679"/>
    </source>
</evidence>
<reference evidence="9" key="1">
    <citation type="journal article" date="2019" name="Int. J. Syst. Evol. Microbiol.">
        <title>The Global Catalogue of Microorganisms (GCM) 10K type strain sequencing project: providing services to taxonomists for standard genome sequencing and annotation.</title>
        <authorList>
            <consortium name="The Broad Institute Genomics Platform"/>
            <consortium name="The Broad Institute Genome Sequencing Center for Infectious Disease"/>
            <person name="Wu L."/>
            <person name="Ma J."/>
        </authorList>
    </citation>
    <scope>NUCLEOTIDE SEQUENCE [LARGE SCALE GENOMIC DNA]</scope>
    <source>
        <strain evidence="9">JCM 17939</strain>
    </source>
</reference>
<dbReference type="InterPro" id="IPR011611">
    <property type="entry name" value="PfkB_dom"/>
</dbReference>
<comment type="caution">
    <text evidence="8">The sequence shown here is derived from an EMBL/GenBank/DDBJ whole genome shotgun (WGS) entry which is preliminary data.</text>
</comment>
<name>A0ABP8U6S4_9ACTN</name>
<dbReference type="PROSITE" id="PS00584">
    <property type="entry name" value="PFKB_KINASES_2"/>
    <property type="match status" value="1"/>
</dbReference>
<evidence type="ECO:0000259" key="7">
    <source>
        <dbReference type="Pfam" id="PF00294"/>
    </source>
</evidence>
<proteinExistence type="inferred from homology"/>
<evidence type="ECO:0000313" key="9">
    <source>
        <dbReference type="Proteomes" id="UP001501442"/>
    </source>
</evidence>
<evidence type="ECO:0000256" key="4">
    <source>
        <dbReference type="ARBA" id="ARBA00022777"/>
    </source>
</evidence>
<dbReference type="InterPro" id="IPR029056">
    <property type="entry name" value="Ribokinase-like"/>
</dbReference>
<dbReference type="Proteomes" id="UP001501442">
    <property type="component" value="Unassembled WGS sequence"/>
</dbReference>
<dbReference type="SUPFAM" id="SSF53613">
    <property type="entry name" value="Ribokinase-like"/>
    <property type="match status" value="1"/>
</dbReference>
<keyword evidence="4" id="KW-0418">Kinase</keyword>